<feature type="chain" id="PRO_5046617124" description="Secreted protein" evidence="1">
    <location>
        <begin position="20"/>
        <end position="101"/>
    </location>
</feature>
<sequence length="101" mass="11314">MPCYLPLITFVTLATATNANRTRKSTLVSVLNRNRHFQWCFAVIGVDILQETSLFSLPFHYVEEQFPSMFQSFPGDKSRISTSTEKKLLGSTGSLTAIIPV</sequence>
<dbReference type="EMBL" id="JBBPBN010000013">
    <property type="protein sequence ID" value="KAK9026470.1"/>
    <property type="molecule type" value="Genomic_DNA"/>
</dbReference>
<keyword evidence="3" id="KW-1185">Reference proteome</keyword>
<feature type="signal peptide" evidence="1">
    <location>
        <begin position="1"/>
        <end position="19"/>
    </location>
</feature>
<name>A0ABR2SMI8_9ROSI</name>
<evidence type="ECO:0000313" key="3">
    <source>
        <dbReference type="Proteomes" id="UP001396334"/>
    </source>
</evidence>
<evidence type="ECO:0000313" key="2">
    <source>
        <dbReference type="EMBL" id="KAK9026470.1"/>
    </source>
</evidence>
<reference evidence="2 3" key="1">
    <citation type="journal article" date="2024" name="G3 (Bethesda)">
        <title>Genome assembly of Hibiscus sabdariffa L. provides insights into metabolisms of medicinal natural products.</title>
        <authorList>
            <person name="Kim T."/>
        </authorList>
    </citation>
    <scope>NUCLEOTIDE SEQUENCE [LARGE SCALE GENOMIC DNA]</scope>
    <source>
        <strain evidence="2">TK-2024</strain>
        <tissue evidence="2">Old leaves</tissue>
    </source>
</reference>
<proteinExistence type="predicted"/>
<gene>
    <name evidence="2" type="ORF">V6N11_039308</name>
</gene>
<accession>A0ABR2SMI8</accession>
<dbReference type="Proteomes" id="UP001396334">
    <property type="component" value="Unassembled WGS sequence"/>
</dbReference>
<comment type="caution">
    <text evidence="2">The sequence shown here is derived from an EMBL/GenBank/DDBJ whole genome shotgun (WGS) entry which is preliminary data.</text>
</comment>
<protein>
    <recommendedName>
        <fullName evidence="4">Secreted protein</fullName>
    </recommendedName>
</protein>
<evidence type="ECO:0000256" key="1">
    <source>
        <dbReference type="SAM" id="SignalP"/>
    </source>
</evidence>
<keyword evidence="1" id="KW-0732">Signal</keyword>
<organism evidence="2 3">
    <name type="scientific">Hibiscus sabdariffa</name>
    <name type="common">roselle</name>
    <dbReference type="NCBI Taxonomy" id="183260"/>
    <lineage>
        <taxon>Eukaryota</taxon>
        <taxon>Viridiplantae</taxon>
        <taxon>Streptophyta</taxon>
        <taxon>Embryophyta</taxon>
        <taxon>Tracheophyta</taxon>
        <taxon>Spermatophyta</taxon>
        <taxon>Magnoliopsida</taxon>
        <taxon>eudicotyledons</taxon>
        <taxon>Gunneridae</taxon>
        <taxon>Pentapetalae</taxon>
        <taxon>rosids</taxon>
        <taxon>malvids</taxon>
        <taxon>Malvales</taxon>
        <taxon>Malvaceae</taxon>
        <taxon>Malvoideae</taxon>
        <taxon>Hibiscus</taxon>
    </lineage>
</organism>
<evidence type="ECO:0008006" key="4">
    <source>
        <dbReference type="Google" id="ProtNLM"/>
    </source>
</evidence>